<comment type="caution">
    <text evidence="8">The sequence shown here is derived from an EMBL/GenBank/DDBJ whole genome shotgun (WGS) entry which is preliminary data.</text>
</comment>
<dbReference type="Pfam" id="PF08531">
    <property type="entry name" value="Bac_rhamnosid_N"/>
    <property type="match status" value="1"/>
</dbReference>
<dbReference type="InterPro" id="IPR035398">
    <property type="entry name" value="Bac_rhamnosid_C"/>
</dbReference>
<keyword evidence="3 8" id="KW-0378">Hydrolase</keyword>
<evidence type="ECO:0000256" key="1">
    <source>
        <dbReference type="ARBA" id="ARBA00001445"/>
    </source>
</evidence>
<evidence type="ECO:0000259" key="5">
    <source>
        <dbReference type="Pfam" id="PF08531"/>
    </source>
</evidence>
<dbReference type="Proteomes" id="UP001580346">
    <property type="component" value="Unassembled WGS sequence"/>
</dbReference>
<dbReference type="EC" id="3.2.1.40" evidence="2"/>
<dbReference type="GO" id="GO:0016787">
    <property type="term" value="F:hydrolase activity"/>
    <property type="evidence" value="ECO:0007669"/>
    <property type="project" value="UniProtKB-KW"/>
</dbReference>
<dbReference type="InterPro" id="IPR008928">
    <property type="entry name" value="6-hairpin_glycosidase_sf"/>
</dbReference>
<gene>
    <name evidence="8" type="ORF">ACE41H_18120</name>
</gene>
<evidence type="ECO:0000256" key="3">
    <source>
        <dbReference type="ARBA" id="ARBA00022801"/>
    </source>
</evidence>
<feature type="domain" description="Alpha-L-rhamnosidase six-hairpin glycosidase" evidence="6">
    <location>
        <begin position="436"/>
        <end position="786"/>
    </location>
</feature>
<dbReference type="Gene3D" id="1.50.10.10">
    <property type="match status" value="1"/>
</dbReference>
<dbReference type="RefSeq" id="WP_375356937.1">
    <property type="nucleotide sequence ID" value="NZ_JBHHMI010000018.1"/>
</dbReference>
<dbReference type="InterPro" id="IPR035396">
    <property type="entry name" value="Bac_rhamnosid6H"/>
</dbReference>
<evidence type="ECO:0000259" key="4">
    <source>
        <dbReference type="Pfam" id="PF05592"/>
    </source>
</evidence>
<dbReference type="SUPFAM" id="SSF49265">
    <property type="entry name" value="Fibronectin type III"/>
    <property type="match status" value="1"/>
</dbReference>
<dbReference type="Pfam" id="PF17389">
    <property type="entry name" value="Bac_rhamnosid6H"/>
    <property type="match status" value="1"/>
</dbReference>
<dbReference type="Gene3D" id="2.60.40.10">
    <property type="entry name" value="Immunoglobulins"/>
    <property type="match status" value="1"/>
</dbReference>
<name>A0ABV5AWU6_9BACL</name>
<dbReference type="InterPro" id="IPR036116">
    <property type="entry name" value="FN3_sf"/>
</dbReference>
<dbReference type="PIRSF" id="PIRSF010631">
    <property type="entry name" value="A-rhamnsds"/>
    <property type="match status" value="1"/>
</dbReference>
<dbReference type="SUPFAM" id="SSF48208">
    <property type="entry name" value="Six-hairpin glycosidases"/>
    <property type="match status" value="1"/>
</dbReference>
<feature type="domain" description="Alpha-L-rhamnosidase C-terminal" evidence="7">
    <location>
        <begin position="793"/>
        <end position="859"/>
    </location>
</feature>
<proteinExistence type="predicted"/>
<keyword evidence="9" id="KW-1185">Reference proteome</keyword>
<evidence type="ECO:0000313" key="8">
    <source>
        <dbReference type="EMBL" id="MFB5268683.1"/>
    </source>
</evidence>
<protein>
    <recommendedName>
        <fullName evidence="2">alpha-L-rhamnosidase</fullName>
        <ecNumber evidence="2">3.2.1.40</ecNumber>
    </recommendedName>
</protein>
<dbReference type="Gene3D" id="2.60.420.10">
    <property type="entry name" value="Maltose phosphorylase, domain 3"/>
    <property type="match status" value="1"/>
</dbReference>
<comment type="catalytic activity">
    <reaction evidence="1">
        <text>Hydrolysis of terminal non-reducing alpha-L-rhamnose residues in alpha-L-rhamnosides.</text>
        <dbReference type="EC" id="3.2.1.40"/>
    </reaction>
</comment>
<dbReference type="Pfam" id="PF17390">
    <property type="entry name" value="Bac_rhamnosid_C"/>
    <property type="match status" value="1"/>
</dbReference>
<dbReference type="InterPro" id="IPR013737">
    <property type="entry name" value="Bac_rhamnosid_N"/>
</dbReference>
<dbReference type="InterPro" id="IPR016007">
    <property type="entry name" value="Alpha_rhamnosid"/>
</dbReference>
<evidence type="ECO:0000259" key="6">
    <source>
        <dbReference type="Pfam" id="PF17389"/>
    </source>
</evidence>
<reference evidence="8 9" key="1">
    <citation type="submission" date="2024-09" db="EMBL/GenBank/DDBJ databases">
        <title>Paenibacillus zeirhizospherea sp. nov., isolated from surface of the maize (Zea mays) roots in a horticulture field, Hungary.</title>
        <authorList>
            <person name="Marton D."/>
            <person name="Farkas M."/>
            <person name="Bedics A."/>
            <person name="Toth E."/>
            <person name="Tancsics A."/>
            <person name="Boka K."/>
            <person name="Maroti G."/>
            <person name="Kriszt B."/>
            <person name="Cserhati M."/>
        </authorList>
    </citation>
    <scope>NUCLEOTIDE SEQUENCE [LARGE SCALE GENOMIC DNA]</scope>
    <source>
        <strain evidence="8 9">KCTC 33519</strain>
    </source>
</reference>
<dbReference type="Pfam" id="PF25788">
    <property type="entry name" value="Ig_Rha78A_N"/>
    <property type="match status" value="1"/>
</dbReference>
<accession>A0ABV5AWU6</accession>
<dbReference type="PANTHER" id="PTHR33307">
    <property type="entry name" value="ALPHA-RHAMNOSIDASE (EUROFUNG)"/>
    <property type="match status" value="1"/>
</dbReference>
<evidence type="ECO:0000256" key="2">
    <source>
        <dbReference type="ARBA" id="ARBA00012652"/>
    </source>
</evidence>
<evidence type="ECO:0000259" key="7">
    <source>
        <dbReference type="Pfam" id="PF17390"/>
    </source>
</evidence>
<dbReference type="Pfam" id="PF05592">
    <property type="entry name" value="Bac_rhamnosid"/>
    <property type="match status" value="1"/>
</dbReference>
<dbReference type="InterPro" id="IPR012341">
    <property type="entry name" value="6hp_glycosidase-like_sf"/>
</dbReference>
<dbReference type="PANTHER" id="PTHR33307:SF6">
    <property type="entry name" value="ALPHA-RHAMNOSIDASE (EUROFUNG)-RELATED"/>
    <property type="match status" value="1"/>
</dbReference>
<sequence>MSQFKIEGLTCEYREFLLGSGEREPRFAWKLSAEARGTHQEAYRIQVSRPGDDFASPLWDTGRIESDRSIQIKYEGPSLQSRSRYEFRVRCWDNRGNDSGWSKAAWWETGLLESGEWQAKWITPDSETIDPQTELVFMMRRSFSLRSGVKSARIYATAAGLYEIFLNGKRVGEQWMTPGWTSYHHRLQYQTYDVTAQLKSGANGIGVQLADGWYKGRLGWDNKRAHYGDRRALLLQLHVQYDDGSEEVLVTDEDWKSFLGPIRFSSIYDGESYDARLEQRGWSEAAFDDSGWSETEICKLPFEPLVAQENWPVRVTEMIHPLKVITTPAGEKVLDMGQNMVGRLRIKFKRDIPEGSTITLQHAEVLDQEGNFYIGNLRSAGQRIEYTAKGGEEADYAPHFTFQGFRYVKVEGLEAWSDEELLAAFSGEVMHSDMEKTGTFECSDPLINQLQRNIVWGQRGNFLDVPTDCPQRDERMGWTGDAQVFVRTAAFNYHVGPFFGKWVRDLKADQHKDGSVPFVIPNVLEGTTANPGKEQTSAAWGDAAVVCPWVMYLSYGDVRLLEEQYDSMKAWVEYIRSQGDQEHLWNTGFHFGDWLGLDAKENSYVGATPLDMVATSFFAYSTRIVRDAAVVLGRAGDVRHYGELLTGIKKAYREEFVTPAGRLAAPTQTAHVLALMFDLVEGAVKQRTARELNELIVKNNYHLTTGFVGTPYLCLVLSDNGYHETAVKLLLQEEYPSWLYSVKQGATTIWEHWDGIKPDGSFWSDDMNSYNHYAYGAVGDWLYRYVAGLNMNEAEPAYKKILIKPRFATGQLTSARATLESPYGLIESSWQIADGTVTVNIQIPANTSAEIVLQGARMEELLEGGNPAETAEGVLDISETEDGVTLSVGSGRYEWTYLAEELVKQN</sequence>
<feature type="domain" description="Bacterial alpha-L-rhamnosidase N-terminal" evidence="5">
    <location>
        <begin position="149"/>
        <end position="317"/>
    </location>
</feature>
<dbReference type="EMBL" id="JBHHMI010000018">
    <property type="protein sequence ID" value="MFB5268683.1"/>
    <property type="molecule type" value="Genomic_DNA"/>
</dbReference>
<dbReference type="InterPro" id="IPR013783">
    <property type="entry name" value="Ig-like_fold"/>
</dbReference>
<dbReference type="Gene3D" id="2.60.120.260">
    <property type="entry name" value="Galactose-binding domain-like"/>
    <property type="match status" value="2"/>
</dbReference>
<feature type="domain" description="Alpha-L-rhamnosidase concanavalin-like" evidence="4">
    <location>
        <begin position="326"/>
        <end position="418"/>
    </location>
</feature>
<dbReference type="InterPro" id="IPR008902">
    <property type="entry name" value="Rhamnosid_concanavalin"/>
</dbReference>
<organism evidence="8 9">
    <name type="scientific">Paenibacillus enshidis</name>
    <dbReference type="NCBI Taxonomy" id="1458439"/>
    <lineage>
        <taxon>Bacteria</taxon>
        <taxon>Bacillati</taxon>
        <taxon>Bacillota</taxon>
        <taxon>Bacilli</taxon>
        <taxon>Bacillales</taxon>
        <taxon>Paenibacillaceae</taxon>
        <taxon>Paenibacillus</taxon>
    </lineage>
</organism>
<evidence type="ECO:0000313" key="9">
    <source>
        <dbReference type="Proteomes" id="UP001580346"/>
    </source>
</evidence>